<dbReference type="Pfam" id="PF06877">
    <property type="entry name" value="RraB"/>
    <property type="match status" value="1"/>
</dbReference>
<dbReference type="Gene3D" id="3.30.70.970">
    <property type="entry name" value="RraB-like"/>
    <property type="match status" value="1"/>
</dbReference>
<dbReference type="EMBL" id="FXXP01000001">
    <property type="protein sequence ID" value="SMX26555.1"/>
    <property type="molecule type" value="Genomic_DNA"/>
</dbReference>
<feature type="domain" description="Regulator of ribonuclease activity B" evidence="1">
    <location>
        <begin position="24"/>
        <end position="107"/>
    </location>
</feature>
<dbReference type="SUPFAM" id="SSF89946">
    <property type="entry name" value="Hypothetical protein VC0424"/>
    <property type="match status" value="1"/>
</dbReference>
<evidence type="ECO:0000259" key="1">
    <source>
        <dbReference type="Pfam" id="PF06877"/>
    </source>
</evidence>
<name>A0A238J844_9RHOB</name>
<keyword evidence="3" id="KW-1185">Reference proteome</keyword>
<dbReference type="AlphaFoldDB" id="A0A238J844"/>
<evidence type="ECO:0000313" key="3">
    <source>
        <dbReference type="Proteomes" id="UP000225972"/>
    </source>
</evidence>
<dbReference type="OrthoDB" id="7630283at2"/>
<gene>
    <name evidence="2" type="ORF">TRP8649_00637</name>
</gene>
<dbReference type="InterPro" id="IPR009671">
    <property type="entry name" value="RraB_dom"/>
</dbReference>
<dbReference type="RefSeq" id="WP_099242465.1">
    <property type="nucleotide sequence ID" value="NZ_FXXP01000001.1"/>
</dbReference>
<reference evidence="3" key="1">
    <citation type="submission" date="2017-05" db="EMBL/GenBank/DDBJ databases">
        <authorList>
            <person name="Rodrigo-Torres L."/>
            <person name="Arahal R. D."/>
            <person name="Lucena T."/>
        </authorList>
    </citation>
    <scope>NUCLEOTIDE SEQUENCE [LARGE SCALE GENOMIC DNA]</scope>
    <source>
        <strain evidence="3">CECT 8649</strain>
    </source>
</reference>
<protein>
    <recommendedName>
        <fullName evidence="1">Regulator of ribonuclease activity B domain-containing protein</fullName>
    </recommendedName>
</protein>
<accession>A0A238J844</accession>
<sequence length="110" mass="12157">MTHDLAAQKAETFATYEELQSEHGLPEIADVDYFFVPSSDEADWRPLADTLSRADYTCEYIEPEDGEAPYLVATLMDQVVSADGIWIGEEVATRAALEHGFTPDGWGLEG</sequence>
<proteinExistence type="predicted"/>
<evidence type="ECO:0000313" key="2">
    <source>
        <dbReference type="EMBL" id="SMX26555.1"/>
    </source>
</evidence>
<organism evidence="2 3">
    <name type="scientific">Pelagimonas phthalicica</name>
    <dbReference type="NCBI Taxonomy" id="1037362"/>
    <lineage>
        <taxon>Bacteria</taxon>
        <taxon>Pseudomonadati</taxon>
        <taxon>Pseudomonadota</taxon>
        <taxon>Alphaproteobacteria</taxon>
        <taxon>Rhodobacterales</taxon>
        <taxon>Roseobacteraceae</taxon>
        <taxon>Pelagimonas</taxon>
    </lineage>
</organism>
<dbReference type="InterPro" id="IPR036701">
    <property type="entry name" value="RraB-like_sf"/>
</dbReference>
<dbReference type="Proteomes" id="UP000225972">
    <property type="component" value="Unassembled WGS sequence"/>
</dbReference>